<evidence type="ECO:0000313" key="4">
    <source>
        <dbReference type="EMBL" id="GLK69315.1"/>
    </source>
</evidence>
<dbReference type="Pfam" id="PF01968">
    <property type="entry name" value="Hydantoinase_A"/>
    <property type="match status" value="1"/>
</dbReference>
<dbReference type="PANTHER" id="PTHR11365">
    <property type="entry name" value="5-OXOPROLINASE RELATED"/>
    <property type="match status" value="1"/>
</dbReference>
<dbReference type="EMBL" id="BSFI01000021">
    <property type="protein sequence ID" value="GLK69315.1"/>
    <property type="molecule type" value="Genomic_DNA"/>
</dbReference>
<dbReference type="Proteomes" id="UP001143372">
    <property type="component" value="Unassembled WGS sequence"/>
</dbReference>
<evidence type="ECO:0000259" key="3">
    <source>
        <dbReference type="Pfam" id="PF19278"/>
    </source>
</evidence>
<dbReference type="Pfam" id="PF19278">
    <property type="entry name" value="Hydant_A_C"/>
    <property type="match status" value="1"/>
</dbReference>
<evidence type="ECO:0000313" key="5">
    <source>
        <dbReference type="Proteomes" id="UP001143372"/>
    </source>
</evidence>
<reference evidence="4" key="1">
    <citation type="journal article" date="2014" name="Int. J. Syst. Evol. Microbiol.">
        <title>Complete genome sequence of Corynebacterium casei LMG S-19264T (=DSM 44701T), isolated from a smear-ripened cheese.</title>
        <authorList>
            <consortium name="US DOE Joint Genome Institute (JGI-PGF)"/>
            <person name="Walter F."/>
            <person name="Albersmeier A."/>
            <person name="Kalinowski J."/>
            <person name="Ruckert C."/>
        </authorList>
    </citation>
    <scope>NUCLEOTIDE SEQUENCE</scope>
    <source>
        <strain evidence="4">VKM B-2347</strain>
    </source>
</reference>
<proteinExistence type="predicted"/>
<dbReference type="AlphaFoldDB" id="A0A9W6J1W7"/>
<protein>
    <submittedName>
        <fullName evidence="4">5-oxoprolinase</fullName>
    </submittedName>
</protein>
<dbReference type="RefSeq" id="WP_271169542.1">
    <property type="nucleotide sequence ID" value="NZ_BSFI01000021.1"/>
</dbReference>
<name>A0A9W6J1W7_9HYPH</name>
<dbReference type="GO" id="GO:0017168">
    <property type="term" value="F:5-oxoprolinase (ATP-hydrolyzing) activity"/>
    <property type="evidence" value="ECO:0007669"/>
    <property type="project" value="TreeGrafter"/>
</dbReference>
<feature type="domain" description="Acetophenone carboxylase-like C-terminal" evidence="3">
    <location>
        <begin position="517"/>
        <end position="693"/>
    </location>
</feature>
<dbReference type="PANTHER" id="PTHR11365:SF23">
    <property type="entry name" value="HYPOTHETICAL 5-OXOPROLINASE (EUROFUNG)-RELATED"/>
    <property type="match status" value="1"/>
</dbReference>
<accession>A0A9W6J1W7</accession>
<dbReference type="InterPro" id="IPR049517">
    <property type="entry name" value="ACX-like_C"/>
</dbReference>
<comment type="caution">
    <text evidence="4">The sequence shown here is derived from an EMBL/GenBank/DDBJ whole genome shotgun (WGS) entry which is preliminary data.</text>
</comment>
<dbReference type="GO" id="GO:0005829">
    <property type="term" value="C:cytosol"/>
    <property type="evidence" value="ECO:0007669"/>
    <property type="project" value="TreeGrafter"/>
</dbReference>
<feature type="domain" description="Hydantoinase/oxoprolinase N-terminal" evidence="2">
    <location>
        <begin position="9"/>
        <end position="193"/>
    </location>
</feature>
<organism evidence="4 5">
    <name type="scientific">Hansschlegelia plantiphila</name>
    <dbReference type="NCBI Taxonomy" id="374655"/>
    <lineage>
        <taxon>Bacteria</taxon>
        <taxon>Pseudomonadati</taxon>
        <taxon>Pseudomonadota</taxon>
        <taxon>Alphaproteobacteria</taxon>
        <taxon>Hyphomicrobiales</taxon>
        <taxon>Methylopilaceae</taxon>
        <taxon>Hansschlegelia</taxon>
    </lineage>
</organism>
<reference evidence="4" key="2">
    <citation type="submission" date="2023-01" db="EMBL/GenBank/DDBJ databases">
        <authorList>
            <person name="Sun Q."/>
            <person name="Evtushenko L."/>
        </authorList>
    </citation>
    <scope>NUCLEOTIDE SEQUENCE</scope>
    <source>
        <strain evidence="4">VKM B-2347</strain>
    </source>
</reference>
<sequence length="701" mass="74771">MLQFYASSDIGGTFTDTTVLDGEGILTRYKSSTVPSDPVKGVLATFELAAAERGVSLEEFLGKMRLFSHGTTIATNSVLTRNGAKVGVIHTQGFGDTLFIMKAYKSTGLDEAARKNFRKLTKPQPFLERTMIREVPERVDYKGDAILKLDETAARAAVKSLIDAGAEAIAVSLLWSFKFPDHERRIKEIILEEAPEMFVTLSSDILPRLGEYSRSQTAVLNAFLGPKVKKAMTSLDAAMRQAGLPREPLLMRSNGGVMAAGKAADEAVGILLSGPVGGVVGAQLVGKMVGSGNVISTDMGGTSFDVGLIVDGRPLIQRETFMERQPLAVPSVTVDTIGAGGGSIAFVENGRLRVGPESAGAVPGPVCYGAGGTEPTVTDADVVLGVVNPDNFLGGRMKLRADLARAAIEEKIAKPLGISVEEAASGIKRIVDSHMADLVRQATVHRGYDPRDFVLVAFGGAGPTHSYSYGADLGVKSVIVPRTASVLSAHGILISDLVVTKETSQSIISPPGSEEFSKFMKAEDVNAIFEGLQAEAMVELSAQGVPVETVKFERYVDMRFRPQIFDLSVDLQTYPLTPPDIDALVEHFIESYEARFGTGSSFRSAGIDMSAFRLVAVSKLERIEQSGEVAVGDAIMVPTGARPLYEAGEWHDAAIYDERAVKAGALIPGPAIVELDDTTMVVGPNQQATVDRFLNIIIKTS</sequence>
<dbReference type="InterPro" id="IPR008040">
    <property type="entry name" value="Hydant_A_N"/>
</dbReference>
<evidence type="ECO:0000259" key="2">
    <source>
        <dbReference type="Pfam" id="PF05378"/>
    </source>
</evidence>
<feature type="domain" description="Hydantoinase A/oxoprolinase" evidence="1">
    <location>
        <begin position="214"/>
        <end position="498"/>
    </location>
</feature>
<dbReference type="InterPro" id="IPR045079">
    <property type="entry name" value="Oxoprolinase-like"/>
</dbReference>
<evidence type="ECO:0000259" key="1">
    <source>
        <dbReference type="Pfam" id="PF01968"/>
    </source>
</evidence>
<dbReference type="GO" id="GO:0006749">
    <property type="term" value="P:glutathione metabolic process"/>
    <property type="evidence" value="ECO:0007669"/>
    <property type="project" value="TreeGrafter"/>
</dbReference>
<keyword evidence="5" id="KW-1185">Reference proteome</keyword>
<dbReference type="InterPro" id="IPR002821">
    <property type="entry name" value="Hydantoinase_A"/>
</dbReference>
<gene>
    <name evidence="4" type="ORF">GCM10008179_29530</name>
</gene>
<dbReference type="Pfam" id="PF05378">
    <property type="entry name" value="Hydant_A_N"/>
    <property type="match status" value="1"/>
</dbReference>